<dbReference type="Gramene" id="C.cajan_48338.t">
    <property type="protein sequence ID" value="C.cajan_48338.t.cds1"/>
    <property type="gene ID" value="C.cajan_48338"/>
</dbReference>
<sequence>MSNLGRKHWEAIKWLLCYLKGTSMIALCLNKNDVVLEGYSYKDLGGCSDTRKSTTRFIFTVGGTTVSWMS</sequence>
<keyword evidence="2" id="KW-1185">Reference proteome</keyword>
<organism evidence="1 2">
    <name type="scientific">Cajanus cajan</name>
    <name type="common">Pigeon pea</name>
    <name type="synonym">Cajanus indicus</name>
    <dbReference type="NCBI Taxonomy" id="3821"/>
    <lineage>
        <taxon>Eukaryota</taxon>
        <taxon>Viridiplantae</taxon>
        <taxon>Streptophyta</taxon>
        <taxon>Embryophyta</taxon>
        <taxon>Tracheophyta</taxon>
        <taxon>Spermatophyta</taxon>
        <taxon>Magnoliopsida</taxon>
        <taxon>eudicotyledons</taxon>
        <taxon>Gunneridae</taxon>
        <taxon>Pentapetalae</taxon>
        <taxon>rosids</taxon>
        <taxon>fabids</taxon>
        <taxon>Fabales</taxon>
        <taxon>Fabaceae</taxon>
        <taxon>Papilionoideae</taxon>
        <taxon>50 kb inversion clade</taxon>
        <taxon>NPAAA clade</taxon>
        <taxon>indigoferoid/millettioid clade</taxon>
        <taxon>Phaseoleae</taxon>
        <taxon>Cajanus</taxon>
    </lineage>
</organism>
<dbReference type="Proteomes" id="UP000075243">
    <property type="component" value="Unassembled WGS sequence"/>
</dbReference>
<accession>A0A151QLN5</accession>
<dbReference type="STRING" id="3821.A0A151QLN5"/>
<name>A0A151QLN5_CAJCA</name>
<protein>
    <submittedName>
        <fullName evidence="1">Retrovirus-related Pol polyprotein from transposon TNT 1-94</fullName>
    </submittedName>
</protein>
<dbReference type="EMBL" id="KQ486279">
    <property type="protein sequence ID" value="KYP31209.1"/>
    <property type="molecule type" value="Genomic_DNA"/>
</dbReference>
<proteinExistence type="predicted"/>
<dbReference type="PANTHER" id="PTHR11439">
    <property type="entry name" value="GAG-POL-RELATED RETROTRANSPOSON"/>
    <property type="match status" value="1"/>
</dbReference>
<evidence type="ECO:0000313" key="1">
    <source>
        <dbReference type="EMBL" id="KYP31209.1"/>
    </source>
</evidence>
<dbReference type="PANTHER" id="PTHR11439:SF467">
    <property type="entry name" value="INTEGRASE CATALYTIC DOMAIN-CONTAINING PROTEIN"/>
    <property type="match status" value="1"/>
</dbReference>
<dbReference type="AlphaFoldDB" id="A0A151QLN5"/>
<evidence type="ECO:0000313" key="2">
    <source>
        <dbReference type="Proteomes" id="UP000075243"/>
    </source>
</evidence>
<gene>
    <name evidence="1" type="ORF">KK1_048688</name>
</gene>
<reference evidence="1" key="1">
    <citation type="journal article" date="2012" name="Nat. Biotechnol.">
        <title>Draft genome sequence of pigeonpea (Cajanus cajan), an orphan legume crop of resource-poor farmers.</title>
        <authorList>
            <person name="Varshney R.K."/>
            <person name="Chen W."/>
            <person name="Li Y."/>
            <person name="Bharti A.K."/>
            <person name="Saxena R.K."/>
            <person name="Schlueter J.A."/>
            <person name="Donoghue M.T."/>
            <person name="Azam S."/>
            <person name="Fan G."/>
            <person name="Whaley A.M."/>
            <person name="Farmer A.D."/>
            <person name="Sheridan J."/>
            <person name="Iwata A."/>
            <person name="Tuteja R."/>
            <person name="Penmetsa R.V."/>
            <person name="Wu W."/>
            <person name="Upadhyaya H.D."/>
            <person name="Yang S.P."/>
            <person name="Shah T."/>
            <person name="Saxena K.B."/>
            <person name="Michael T."/>
            <person name="McCombie W.R."/>
            <person name="Yang B."/>
            <person name="Zhang G."/>
            <person name="Yang H."/>
            <person name="Wang J."/>
            <person name="Spillane C."/>
            <person name="Cook D.R."/>
            <person name="May G.D."/>
            <person name="Xu X."/>
            <person name="Jackson S.A."/>
        </authorList>
    </citation>
    <scope>NUCLEOTIDE SEQUENCE [LARGE SCALE GENOMIC DNA]</scope>
</reference>